<dbReference type="Gene3D" id="3.40.50.1390">
    <property type="entry name" value="Resolvase, N-terminal catalytic domain"/>
    <property type="match status" value="1"/>
</dbReference>
<evidence type="ECO:0000256" key="1">
    <source>
        <dbReference type="ARBA" id="ARBA00022908"/>
    </source>
</evidence>
<dbReference type="PROSITE" id="PS51736">
    <property type="entry name" value="RECOMBINASES_3"/>
    <property type="match status" value="1"/>
</dbReference>
<dbReference type="AlphaFoldDB" id="A0A518GZN9"/>
<keyword evidence="3" id="KW-0233">DNA recombination</keyword>
<dbReference type="Gene3D" id="3.90.1750.20">
    <property type="entry name" value="Putative Large Serine Recombinase, Chain B, Domain 2"/>
    <property type="match status" value="1"/>
</dbReference>
<keyword evidence="2" id="KW-0238">DNA-binding</keyword>
<dbReference type="SUPFAM" id="SSF53041">
    <property type="entry name" value="Resolvase-like"/>
    <property type="match status" value="1"/>
</dbReference>
<proteinExistence type="predicted"/>
<evidence type="ECO:0000259" key="6">
    <source>
        <dbReference type="PROSITE" id="PS51736"/>
    </source>
</evidence>
<dbReference type="RefSeq" id="WP_145268646.1">
    <property type="nucleotide sequence ID" value="NZ_CP036426.1"/>
</dbReference>
<dbReference type="Pfam" id="PF00239">
    <property type="entry name" value="Resolvase"/>
    <property type="match status" value="1"/>
</dbReference>
<dbReference type="InterPro" id="IPR050639">
    <property type="entry name" value="SSR_resolvase"/>
</dbReference>
<evidence type="ECO:0000256" key="5">
    <source>
        <dbReference type="PROSITE-ProRule" id="PRU10137"/>
    </source>
</evidence>
<dbReference type="InterPro" id="IPR036162">
    <property type="entry name" value="Resolvase-like_N_sf"/>
</dbReference>
<dbReference type="Pfam" id="PF07508">
    <property type="entry name" value="Recombinase"/>
    <property type="match status" value="1"/>
</dbReference>
<dbReference type="InterPro" id="IPR006118">
    <property type="entry name" value="Recombinase_CS"/>
</dbReference>
<feature type="active site" description="O-(5'-phospho-DNA)-serine intermediate" evidence="4 5">
    <location>
        <position position="10"/>
    </location>
</feature>
<evidence type="ECO:0000256" key="2">
    <source>
        <dbReference type="ARBA" id="ARBA00023125"/>
    </source>
</evidence>
<evidence type="ECO:0000256" key="3">
    <source>
        <dbReference type="ARBA" id="ARBA00023172"/>
    </source>
</evidence>
<dbReference type="CDD" id="cd00338">
    <property type="entry name" value="Ser_Recombinase"/>
    <property type="match status" value="1"/>
</dbReference>
<evidence type="ECO:0000256" key="4">
    <source>
        <dbReference type="PIRSR" id="PIRSR606118-50"/>
    </source>
</evidence>
<dbReference type="EMBL" id="CP036426">
    <property type="protein sequence ID" value="QDV34043.1"/>
    <property type="molecule type" value="Genomic_DNA"/>
</dbReference>
<dbReference type="GO" id="GO:0015074">
    <property type="term" value="P:DNA integration"/>
    <property type="evidence" value="ECO:0007669"/>
    <property type="project" value="UniProtKB-KW"/>
</dbReference>
<protein>
    <submittedName>
        <fullName evidence="7">DNA-invertase hin</fullName>
    </submittedName>
</protein>
<dbReference type="InterPro" id="IPR038109">
    <property type="entry name" value="DNA_bind_recomb_sf"/>
</dbReference>
<dbReference type="GO" id="GO:0000150">
    <property type="term" value="F:DNA strand exchange activity"/>
    <property type="evidence" value="ECO:0007669"/>
    <property type="project" value="InterPro"/>
</dbReference>
<sequence>MRAVGYVRVSTQEQSQDGVSLASQREKVVGYAALYGLELVAVEEDAGASAKTLDRPALARALALIDRGEADGLLVAKLDRLTRSVADLDTLIRRYFGEPAGKQLWSVADAIDTRTAAGRLVLNVLMSVAQWERETIGERTRDALAYKRSQGERTGQIPYGRRLSADGVHLEADDGELALLDWIRSRKADGHSLRAIARELGRMGAPTKNGGAWSKTTVGRLLQSKAT</sequence>
<dbReference type="InterPro" id="IPR011109">
    <property type="entry name" value="DNA_bind_recombinase_dom"/>
</dbReference>
<keyword evidence="1" id="KW-0229">DNA integration</keyword>
<organism evidence="7 8">
    <name type="scientific">Tautonia plasticadhaerens</name>
    <dbReference type="NCBI Taxonomy" id="2527974"/>
    <lineage>
        <taxon>Bacteria</taxon>
        <taxon>Pseudomonadati</taxon>
        <taxon>Planctomycetota</taxon>
        <taxon>Planctomycetia</taxon>
        <taxon>Isosphaerales</taxon>
        <taxon>Isosphaeraceae</taxon>
        <taxon>Tautonia</taxon>
    </lineage>
</organism>
<dbReference type="OrthoDB" id="266184at2"/>
<dbReference type="SMART" id="SM00857">
    <property type="entry name" value="Resolvase"/>
    <property type="match status" value="1"/>
</dbReference>
<dbReference type="PANTHER" id="PTHR30461">
    <property type="entry name" value="DNA-INVERTASE FROM LAMBDOID PROPHAGE"/>
    <property type="match status" value="1"/>
</dbReference>
<evidence type="ECO:0000313" key="7">
    <source>
        <dbReference type="EMBL" id="QDV34043.1"/>
    </source>
</evidence>
<name>A0A518GZN9_9BACT</name>
<reference evidence="7 8" key="1">
    <citation type="submission" date="2019-02" db="EMBL/GenBank/DDBJ databases">
        <title>Deep-cultivation of Planctomycetes and their phenomic and genomic characterization uncovers novel biology.</title>
        <authorList>
            <person name="Wiegand S."/>
            <person name="Jogler M."/>
            <person name="Boedeker C."/>
            <person name="Pinto D."/>
            <person name="Vollmers J."/>
            <person name="Rivas-Marin E."/>
            <person name="Kohn T."/>
            <person name="Peeters S.H."/>
            <person name="Heuer A."/>
            <person name="Rast P."/>
            <person name="Oberbeckmann S."/>
            <person name="Bunk B."/>
            <person name="Jeske O."/>
            <person name="Meyerdierks A."/>
            <person name="Storesund J.E."/>
            <person name="Kallscheuer N."/>
            <person name="Luecker S."/>
            <person name="Lage O.M."/>
            <person name="Pohl T."/>
            <person name="Merkel B.J."/>
            <person name="Hornburger P."/>
            <person name="Mueller R.-W."/>
            <person name="Bruemmer F."/>
            <person name="Labrenz M."/>
            <person name="Spormann A.M."/>
            <person name="Op den Camp H."/>
            <person name="Overmann J."/>
            <person name="Amann R."/>
            <person name="Jetten M.S.M."/>
            <person name="Mascher T."/>
            <person name="Medema M.H."/>
            <person name="Devos D.P."/>
            <person name="Kaster A.-K."/>
            <person name="Ovreas L."/>
            <person name="Rohde M."/>
            <person name="Galperin M.Y."/>
            <person name="Jogler C."/>
        </authorList>
    </citation>
    <scope>NUCLEOTIDE SEQUENCE [LARGE SCALE GENOMIC DNA]</scope>
    <source>
        <strain evidence="7 8">ElP</strain>
    </source>
</reference>
<dbReference type="PANTHER" id="PTHR30461:SF2">
    <property type="entry name" value="SERINE RECOMBINASE PINE-RELATED"/>
    <property type="match status" value="1"/>
</dbReference>
<dbReference type="KEGG" id="tpla:ElP_19240"/>
<feature type="domain" description="Resolvase/invertase-type recombinase catalytic" evidence="6">
    <location>
        <begin position="2"/>
        <end position="151"/>
    </location>
</feature>
<evidence type="ECO:0000313" key="8">
    <source>
        <dbReference type="Proteomes" id="UP000317835"/>
    </source>
</evidence>
<dbReference type="PROSITE" id="PS00397">
    <property type="entry name" value="RECOMBINASES_1"/>
    <property type="match status" value="1"/>
</dbReference>
<dbReference type="GO" id="GO:0003677">
    <property type="term" value="F:DNA binding"/>
    <property type="evidence" value="ECO:0007669"/>
    <property type="project" value="UniProtKB-KW"/>
</dbReference>
<accession>A0A518GZN9</accession>
<dbReference type="InterPro" id="IPR006119">
    <property type="entry name" value="Resolv_N"/>
</dbReference>
<dbReference type="Proteomes" id="UP000317835">
    <property type="component" value="Chromosome"/>
</dbReference>
<gene>
    <name evidence="7" type="primary">hin</name>
    <name evidence="7" type="ORF">ElP_19240</name>
</gene>
<keyword evidence="8" id="KW-1185">Reference proteome</keyword>